<keyword evidence="8 11" id="KW-1133">Transmembrane helix</keyword>
<evidence type="ECO:0000256" key="1">
    <source>
        <dbReference type="ARBA" id="ARBA00004651"/>
    </source>
</evidence>
<dbReference type="InterPro" id="IPR000620">
    <property type="entry name" value="EamA_dom"/>
</dbReference>
<keyword evidence="5" id="KW-0441">Lipid A biosynthesis</keyword>
<comment type="subcellular location">
    <subcellularLocation>
        <location evidence="1">Cell membrane</location>
        <topology evidence="1">Multi-pass membrane protein</topology>
    </subcellularLocation>
</comment>
<dbReference type="AlphaFoldDB" id="A0A8D5G1B7"/>
<dbReference type="KEGG" id="mpau:ZMTM_23930"/>
<dbReference type="Proteomes" id="UP000826722">
    <property type="component" value="Chromosome"/>
</dbReference>
<keyword evidence="4" id="KW-0997">Cell inner membrane</keyword>
<feature type="transmembrane region" description="Helical" evidence="11">
    <location>
        <begin position="119"/>
        <end position="136"/>
    </location>
</feature>
<sequence length="140" mass="15014">MQNKALATFTKKSAIPWDILALFFILLACDTAAQLFFKLGASHTGEFPIDSLSNILAYIQALGTSPMILAGIVTLAIAFFCWLAIIAKIDLSKAHTITSIAFGTVPLCSVWLLGEHFTALQSLGVILIMLGAYIASEHNA</sequence>
<dbReference type="GO" id="GO:0022857">
    <property type="term" value="F:transmembrane transporter activity"/>
    <property type="evidence" value="ECO:0007669"/>
    <property type="project" value="InterPro"/>
</dbReference>
<keyword evidence="10 11" id="KW-0472">Membrane</keyword>
<keyword evidence="7" id="KW-0448">Lipopolysaccharide biosynthesis</keyword>
<evidence type="ECO:0000256" key="3">
    <source>
        <dbReference type="ARBA" id="ARBA00022516"/>
    </source>
</evidence>
<evidence type="ECO:0000256" key="9">
    <source>
        <dbReference type="ARBA" id="ARBA00023098"/>
    </source>
</evidence>
<gene>
    <name evidence="13" type="ORF">ZMTM_23930</name>
</gene>
<dbReference type="SUPFAM" id="SSF103481">
    <property type="entry name" value="Multidrug resistance efflux transporter EmrE"/>
    <property type="match status" value="1"/>
</dbReference>
<evidence type="ECO:0000256" key="7">
    <source>
        <dbReference type="ARBA" id="ARBA00022985"/>
    </source>
</evidence>
<evidence type="ECO:0000256" key="5">
    <source>
        <dbReference type="ARBA" id="ARBA00022556"/>
    </source>
</evidence>
<keyword evidence="2" id="KW-1003">Cell membrane</keyword>
<organism evidence="13 14">
    <name type="scientific">Methyloradius palustris</name>
    <dbReference type="NCBI Taxonomy" id="2778876"/>
    <lineage>
        <taxon>Bacteria</taxon>
        <taxon>Pseudomonadati</taxon>
        <taxon>Pseudomonadota</taxon>
        <taxon>Betaproteobacteria</taxon>
        <taxon>Nitrosomonadales</taxon>
        <taxon>Methylophilaceae</taxon>
        <taxon>Methyloradius</taxon>
    </lineage>
</organism>
<dbReference type="RefSeq" id="WP_221764153.1">
    <property type="nucleotide sequence ID" value="NZ_AP024110.1"/>
</dbReference>
<evidence type="ECO:0000256" key="11">
    <source>
        <dbReference type="SAM" id="Phobius"/>
    </source>
</evidence>
<evidence type="ECO:0000259" key="12">
    <source>
        <dbReference type="Pfam" id="PF00892"/>
    </source>
</evidence>
<evidence type="ECO:0000256" key="10">
    <source>
        <dbReference type="ARBA" id="ARBA00023136"/>
    </source>
</evidence>
<feature type="domain" description="EamA" evidence="12">
    <location>
        <begin position="55"/>
        <end position="135"/>
    </location>
</feature>
<keyword evidence="6 11" id="KW-0812">Transmembrane</keyword>
<evidence type="ECO:0000256" key="8">
    <source>
        <dbReference type="ARBA" id="ARBA00022989"/>
    </source>
</evidence>
<evidence type="ECO:0000256" key="6">
    <source>
        <dbReference type="ARBA" id="ARBA00022692"/>
    </source>
</evidence>
<keyword evidence="14" id="KW-1185">Reference proteome</keyword>
<dbReference type="GO" id="GO:0009245">
    <property type="term" value="P:lipid A biosynthetic process"/>
    <property type="evidence" value="ECO:0007669"/>
    <property type="project" value="UniProtKB-KW"/>
</dbReference>
<dbReference type="EMBL" id="AP024110">
    <property type="protein sequence ID" value="BCM26134.1"/>
    <property type="molecule type" value="Genomic_DNA"/>
</dbReference>
<protein>
    <recommendedName>
        <fullName evidence="12">EamA domain-containing protein</fullName>
    </recommendedName>
</protein>
<dbReference type="Gene3D" id="1.10.3730.20">
    <property type="match status" value="1"/>
</dbReference>
<name>A0A8D5G1B7_9PROT</name>
<dbReference type="PANTHER" id="PTHR30561:SF9">
    <property type="entry name" value="4-AMINO-4-DEOXY-L-ARABINOSE-PHOSPHOUNDECAPRENOL FLIPPASE SUBUNIT ARNF-RELATED"/>
    <property type="match status" value="1"/>
</dbReference>
<dbReference type="GO" id="GO:0005886">
    <property type="term" value="C:plasma membrane"/>
    <property type="evidence" value="ECO:0007669"/>
    <property type="project" value="UniProtKB-SubCell"/>
</dbReference>
<feature type="transmembrane region" description="Helical" evidence="11">
    <location>
        <begin position="94"/>
        <end position="113"/>
    </location>
</feature>
<dbReference type="Pfam" id="PF00892">
    <property type="entry name" value="EamA"/>
    <property type="match status" value="1"/>
</dbReference>
<reference evidence="13" key="1">
    <citation type="journal article" date="2021" name="Arch. Microbiol.">
        <title>Methyloradius palustris gen. nov., sp. nov., a methanol-oxidizing bacterium isolated from snow.</title>
        <authorList>
            <person name="Miyadera T."/>
            <person name="Kojima H."/>
            <person name="Fukui M."/>
        </authorList>
    </citation>
    <scope>NUCLEOTIDE SEQUENCE</scope>
    <source>
        <strain evidence="13">Zm11</strain>
    </source>
</reference>
<evidence type="ECO:0000256" key="4">
    <source>
        <dbReference type="ARBA" id="ARBA00022519"/>
    </source>
</evidence>
<proteinExistence type="predicted"/>
<dbReference type="GO" id="GO:0009103">
    <property type="term" value="P:lipopolysaccharide biosynthetic process"/>
    <property type="evidence" value="ECO:0007669"/>
    <property type="project" value="UniProtKB-KW"/>
</dbReference>
<dbReference type="PROSITE" id="PS51257">
    <property type="entry name" value="PROKAR_LIPOPROTEIN"/>
    <property type="match status" value="1"/>
</dbReference>
<evidence type="ECO:0000256" key="2">
    <source>
        <dbReference type="ARBA" id="ARBA00022475"/>
    </source>
</evidence>
<evidence type="ECO:0000313" key="13">
    <source>
        <dbReference type="EMBL" id="BCM26134.1"/>
    </source>
</evidence>
<dbReference type="InterPro" id="IPR000390">
    <property type="entry name" value="Small_drug/metabolite_transptr"/>
</dbReference>
<keyword evidence="3" id="KW-0444">Lipid biosynthesis</keyword>
<feature type="transmembrane region" description="Helical" evidence="11">
    <location>
        <begin position="57"/>
        <end position="87"/>
    </location>
</feature>
<accession>A0A8D5G1B7</accession>
<dbReference type="PANTHER" id="PTHR30561">
    <property type="entry name" value="SMR FAMILY PROTON-DEPENDENT DRUG EFFLUX TRANSPORTER SUGE"/>
    <property type="match status" value="1"/>
</dbReference>
<evidence type="ECO:0000313" key="14">
    <source>
        <dbReference type="Proteomes" id="UP000826722"/>
    </source>
</evidence>
<dbReference type="InterPro" id="IPR037185">
    <property type="entry name" value="EmrE-like"/>
</dbReference>
<keyword evidence="9" id="KW-0443">Lipid metabolism</keyword>